<dbReference type="RefSeq" id="WP_089805729.1">
    <property type="nucleotide sequence ID" value="NZ_FOYT01000001.1"/>
</dbReference>
<dbReference type="EMBL" id="FOYT01000001">
    <property type="protein sequence ID" value="SFR42891.1"/>
    <property type="molecule type" value="Genomic_DNA"/>
</dbReference>
<dbReference type="NCBIfam" id="NF045517">
    <property type="entry name" value="halo_surf_dom"/>
    <property type="match status" value="1"/>
</dbReference>
<protein>
    <recommendedName>
        <fullName evidence="4">PGF-CTERM archaeal protein-sorting signal domain-containing protein</fullName>
    </recommendedName>
</protein>
<keyword evidence="1" id="KW-0732">Signal</keyword>
<evidence type="ECO:0000259" key="4">
    <source>
        <dbReference type="Pfam" id="PF18204"/>
    </source>
</evidence>
<sequence length="178" mass="17635">MPDWSLPPTSGLVTVFLVVGLVAGATGVVVAQESSVELATQDGRVVVHAAEDATITGTSDLDAGSNLTLRIQSAGDTQPQFLKTQTVTVAENGSFAAPFDFSEQASGDTFAVTVVRGGETVAESEGVVLAPGETLTGDASSTADASATGDGTGASTPGFGLVAALAALAAVAGYARFR</sequence>
<evidence type="ECO:0000256" key="1">
    <source>
        <dbReference type="ARBA" id="ARBA00022729"/>
    </source>
</evidence>
<organism evidence="5 6">
    <name type="scientific">Halogeometricum rufum</name>
    <dbReference type="NCBI Taxonomy" id="553469"/>
    <lineage>
        <taxon>Archaea</taxon>
        <taxon>Methanobacteriati</taxon>
        <taxon>Methanobacteriota</taxon>
        <taxon>Stenosarchaea group</taxon>
        <taxon>Halobacteria</taxon>
        <taxon>Halobacteriales</taxon>
        <taxon>Haloferacaceae</taxon>
        <taxon>Halogeometricum</taxon>
    </lineage>
</organism>
<keyword evidence="3" id="KW-0472">Membrane</keyword>
<dbReference type="Proteomes" id="UP000198531">
    <property type="component" value="Unassembled WGS sequence"/>
</dbReference>
<reference evidence="6" key="1">
    <citation type="submission" date="2016-10" db="EMBL/GenBank/DDBJ databases">
        <authorList>
            <person name="Varghese N."/>
            <person name="Submissions S."/>
        </authorList>
    </citation>
    <scope>NUCLEOTIDE SEQUENCE [LARGE SCALE GENOMIC DNA]</scope>
    <source>
        <strain evidence="6">CGMCC 1.7736</strain>
    </source>
</reference>
<keyword evidence="6" id="KW-1185">Reference proteome</keyword>
<feature type="compositionally biased region" description="Low complexity" evidence="2">
    <location>
        <begin position="136"/>
        <end position="151"/>
    </location>
</feature>
<dbReference type="Pfam" id="PF18204">
    <property type="entry name" value="PGF-CTERM"/>
    <property type="match status" value="1"/>
</dbReference>
<accession>A0A1I6GL71</accession>
<name>A0A1I6GL71_9EURY</name>
<proteinExistence type="predicted"/>
<evidence type="ECO:0000313" key="5">
    <source>
        <dbReference type="EMBL" id="SFR42891.1"/>
    </source>
</evidence>
<gene>
    <name evidence="5" type="ORF">SAMN04487947_1323</name>
</gene>
<keyword evidence="3" id="KW-1133">Transmembrane helix</keyword>
<feature type="region of interest" description="Disordered" evidence="2">
    <location>
        <begin position="132"/>
        <end position="151"/>
    </location>
</feature>
<feature type="domain" description="PGF-CTERM archaeal protein-sorting signal" evidence="4">
    <location>
        <begin position="156"/>
        <end position="176"/>
    </location>
</feature>
<keyword evidence="3" id="KW-0812">Transmembrane</keyword>
<feature type="transmembrane region" description="Helical" evidence="3">
    <location>
        <begin position="158"/>
        <end position="177"/>
    </location>
</feature>
<evidence type="ECO:0000256" key="2">
    <source>
        <dbReference type="SAM" id="MobiDB-lite"/>
    </source>
</evidence>
<dbReference type="InterPro" id="IPR026371">
    <property type="entry name" value="PGF_CTERM"/>
</dbReference>
<evidence type="ECO:0000313" key="6">
    <source>
        <dbReference type="Proteomes" id="UP000198531"/>
    </source>
</evidence>
<evidence type="ECO:0000256" key="3">
    <source>
        <dbReference type="SAM" id="Phobius"/>
    </source>
</evidence>
<dbReference type="OrthoDB" id="293592at2157"/>
<dbReference type="AlphaFoldDB" id="A0A1I6GL71"/>